<dbReference type="InterPro" id="IPR008472">
    <property type="entry name" value="DUF753"/>
</dbReference>
<accession>A0A6J3BYJ0</accession>
<reference evidence="5" key="1">
    <citation type="submission" date="2025-08" db="UniProtKB">
        <authorList>
            <consortium name="RefSeq"/>
        </authorList>
    </citation>
    <scope>IDENTIFICATION</scope>
    <source>
        <tissue evidence="5">Whole larvae</tissue>
    </source>
</reference>
<dbReference type="GeneID" id="116412902"/>
<dbReference type="Proteomes" id="UP001652740">
    <property type="component" value="Unplaced"/>
</dbReference>
<evidence type="ECO:0000256" key="1">
    <source>
        <dbReference type="SAM" id="MobiDB-lite"/>
    </source>
</evidence>
<dbReference type="SUPFAM" id="SSF57302">
    <property type="entry name" value="Snake toxin-like"/>
    <property type="match status" value="1"/>
</dbReference>
<sequence length="468" mass="53723">MITKVAFVLLFYINFSSGEQIETDSPDYNFQSVDQKNSNPRNQFYPFHIFEASPDIYYGSFRRPVKPCSKFINAQDTFKDENDQRWIPTYKKQIIKPIPIADQDSFTGNNNLIYQSLKDKDFDEENSDKQRRDGDQSLKDISEQDTDEHSLKMESPSQSFYKEDLSKNSPKDGAFKNLKLDQKKANEKKEGKVSDQSDVTNPIIPFHYNDNIDKFDKNDFNEDIKCINKDTIIPQKDLHKSRYFAKQNSIYRSGANLDVKQSLKLNDDKNILIDSDNNIYDNNNTSKNVDDSSNIQNTIPQTRKFNNNVQMFEDNERKNRNDLIENTVSNSNAPEEERQFIEPTKGRGIVPMSESKMMFMENSRICYACSSTSNPTCLAPDRRTTVKYCHKGHNACVTKKFQSQGTSIIVRDCASTCDDPSLGGFALKYKSCSICHSDLCNDKNGAFSFNNQSIVLSLLIIMFIKCVV</sequence>
<dbReference type="Pfam" id="PF05444">
    <property type="entry name" value="DUF753"/>
    <property type="match status" value="1"/>
</dbReference>
<feature type="compositionally biased region" description="Basic and acidic residues" evidence="1">
    <location>
        <begin position="161"/>
        <end position="195"/>
    </location>
</feature>
<dbReference type="RefSeq" id="XP_031764700.2">
    <property type="nucleotide sequence ID" value="XM_031908840.2"/>
</dbReference>
<dbReference type="InParanoid" id="A0A6J3BYJ0"/>
<dbReference type="CDD" id="cd00117">
    <property type="entry name" value="TFP"/>
    <property type="match status" value="1"/>
</dbReference>
<gene>
    <name evidence="5" type="primary">LOC116412902</name>
</gene>
<proteinExistence type="predicted"/>
<dbReference type="Gene3D" id="2.10.60.10">
    <property type="entry name" value="CD59"/>
    <property type="match status" value="1"/>
</dbReference>
<dbReference type="KEGG" id="gmw:116412902"/>
<organism evidence="4 5">
    <name type="scientific">Galleria mellonella</name>
    <name type="common">Greater wax moth</name>
    <dbReference type="NCBI Taxonomy" id="7137"/>
    <lineage>
        <taxon>Eukaryota</taxon>
        <taxon>Metazoa</taxon>
        <taxon>Ecdysozoa</taxon>
        <taxon>Arthropoda</taxon>
        <taxon>Hexapoda</taxon>
        <taxon>Insecta</taxon>
        <taxon>Pterygota</taxon>
        <taxon>Neoptera</taxon>
        <taxon>Endopterygota</taxon>
        <taxon>Lepidoptera</taxon>
        <taxon>Glossata</taxon>
        <taxon>Ditrysia</taxon>
        <taxon>Pyraloidea</taxon>
        <taxon>Pyralidae</taxon>
        <taxon>Galleriinae</taxon>
        <taxon>Galleria</taxon>
    </lineage>
</organism>
<keyword evidence="4" id="KW-1185">Reference proteome</keyword>
<feature type="domain" description="DUF753" evidence="3">
    <location>
        <begin position="366"/>
        <end position="441"/>
    </location>
</feature>
<keyword evidence="2" id="KW-0732">Signal</keyword>
<protein>
    <submittedName>
        <fullName evidence="5">E3 ubiquitin-protein ligase protein PFF1365c</fullName>
    </submittedName>
</protein>
<evidence type="ECO:0000256" key="2">
    <source>
        <dbReference type="SAM" id="SignalP"/>
    </source>
</evidence>
<evidence type="ECO:0000259" key="3">
    <source>
        <dbReference type="Pfam" id="PF05444"/>
    </source>
</evidence>
<name>A0A6J3BYJ0_GALME</name>
<dbReference type="AlphaFoldDB" id="A0A6J3BYJ0"/>
<dbReference type="InterPro" id="IPR045860">
    <property type="entry name" value="Snake_toxin-like_sf"/>
</dbReference>
<feature type="signal peptide" evidence="2">
    <location>
        <begin position="1"/>
        <end position="18"/>
    </location>
</feature>
<feature type="compositionally biased region" description="Basic and acidic residues" evidence="1">
    <location>
        <begin position="118"/>
        <end position="152"/>
    </location>
</feature>
<evidence type="ECO:0000313" key="5">
    <source>
        <dbReference type="RefSeq" id="XP_031764700.2"/>
    </source>
</evidence>
<feature type="region of interest" description="Disordered" evidence="1">
    <location>
        <begin position="118"/>
        <end position="198"/>
    </location>
</feature>
<evidence type="ECO:0000313" key="4">
    <source>
        <dbReference type="Proteomes" id="UP001652740"/>
    </source>
</evidence>
<feature type="chain" id="PRO_5047158276" evidence="2">
    <location>
        <begin position="19"/>
        <end position="468"/>
    </location>
</feature>